<feature type="transmembrane region" description="Helical" evidence="8">
    <location>
        <begin position="45"/>
        <end position="67"/>
    </location>
</feature>
<feature type="domain" description="TraD/TraG TraM recognition site" evidence="9">
    <location>
        <begin position="418"/>
        <end position="535"/>
    </location>
</feature>
<keyword evidence="5 8" id="KW-1133">Transmembrane helix</keyword>
<sequence length="592" mass="62139">MTDRLVLVLLGIIAIAATAIGIAGAVVMVFVLLTCGEVPAGLGPFAAAGLLVASGSVPATPGGACAVSTDGARWAVIGIVVLLTIVAALCLAGWLSFRESDRWFRSQLLRRSGLAGRSEVRRQVSERALLRRAGTLRPTLADPTADDVGWRIGTSRGLDVYVSIEDSLLLDGPPRSGKGWRVIISAILDWNGPLVTTSTRNDNLAATMAHRAQRGTVTVFDPQQLSGIRSALRISPVTGCADPLVAEQRARTIIAGSALGRSSTNQEWAGASGTLLAALLHAAALSGGGTTALRDWGMSPVLAGRAVDVLADSGAPGWAMGLADVIEGDAKLLGSKWFGVAEALRPLAIPSVFDAMNPGSDEALDVDEFLAGSNTIYLIGTGTGAGAVGGFLGAVLDDIVETARRKALASPGNRLDPPLGLILDEIANMFAWPQLPTILSDGGGIGISTMVVLQSLSQAKSAWSESEADTIWNSAIAKLMLGGSSNIKHLQDVSSMLGQRQVNRGSVSRSETGTTRSEQRQLEPVLTVDELRRLPEGMGLLSYRNRRGVLLDVEGWTTRRDAREIVAGKRATEAAQRQVFTEQSEARRKTHG</sequence>
<feature type="transmembrane region" description="Helical" evidence="8">
    <location>
        <begin position="74"/>
        <end position="97"/>
    </location>
</feature>
<evidence type="ECO:0000256" key="8">
    <source>
        <dbReference type="SAM" id="Phobius"/>
    </source>
</evidence>
<evidence type="ECO:0000313" key="10">
    <source>
        <dbReference type="EMBL" id="SMQ67003.1"/>
    </source>
</evidence>
<dbReference type="PANTHER" id="PTHR37937">
    <property type="entry name" value="CONJUGATIVE TRANSFER: DNA TRANSPORT"/>
    <property type="match status" value="1"/>
</dbReference>
<evidence type="ECO:0000256" key="1">
    <source>
        <dbReference type="ARBA" id="ARBA00004651"/>
    </source>
</evidence>
<organism evidence="10 11">
    <name type="scientific">Plantibacter elymi</name>
    <name type="common">nom. nud.</name>
    <dbReference type="NCBI Taxonomy" id="199708"/>
    <lineage>
        <taxon>Bacteria</taxon>
        <taxon>Bacillati</taxon>
        <taxon>Actinomycetota</taxon>
        <taxon>Actinomycetes</taxon>
        <taxon>Micrococcales</taxon>
        <taxon>Microbacteriaceae</taxon>
        <taxon>Plantibacter</taxon>
    </lineage>
</organism>
<gene>
    <name evidence="10" type="ORF">SAMN06295909_1408</name>
</gene>
<dbReference type="Proteomes" id="UP000194464">
    <property type="component" value="Unassembled WGS sequence"/>
</dbReference>
<evidence type="ECO:0000256" key="6">
    <source>
        <dbReference type="ARBA" id="ARBA00023136"/>
    </source>
</evidence>
<reference evidence="10 11" key="1">
    <citation type="submission" date="2017-04" db="EMBL/GenBank/DDBJ databases">
        <authorList>
            <person name="Varghese N."/>
            <person name="Submissions S."/>
        </authorList>
    </citation>
    <scope>NUCLEOTIDE SEQUENCE [LARGE SCALE GENOMIC DNA]</scope>
    <source>
        <strain evidence="10 11">VKM Ac-1784</strain>
    </source>
</reference>
<evidence type="ECO:0000313" key="11">
    <source>
        <dbReference type="Proteomes" id="UP000194464"/>
    </source>
</evidence>
<dbReference type="Pfam" id="PF02534">
    <property type="entry name" value="T4SS-DNA_transf"/>
    <property type="match status" value="1"/>
</dbReference>
<evidence type="ECO:0000256" key="5">
    <source>
        <dbReference type="ARBA" id="ARBA00022989"/>
    </source>
</evidence>
<comment type="subcellular location">
    <subcellularLocation>
        <location evidence="1">Cell membrane</location>
        <topology evidence="1">Multi-pass membrane protein</topology>
    </subcellularLocation>
</comment>
<feature type="region of interest" description="Disordered" evidence="7">
    <location>
        <begin position="498"/>
        <end position="520"/>
    </location>
</feature>
<evidence type="ECO:0000256" key="2">
    <source>
        <dbReference type="ARBA" id="ARBA00008806"/>
    </source>
</evidence>
<comment type="caution">
    <text evidence="10">The sequence shown here is derived from an EMBL/GenBank/DDBJ whole genome shotgun (WGS) entry which is preliminary data.</text>
</comment>
<comment type="similarity">
    <text evidence="2">Belongs to the VirD4/TraG family.</text>
</comment>
<keyword evidence="11" id="KW-1185">Reference proteome</keyword>
<dbReference type="PANTHER" id="PTHR37937:SF1">
    <property type="entry name" value="CONJUGATIVE TRANSFER: DNA TRANSPORT"/>
    <property type="match status" value="1"/>
</dbReference>
<evidence type="ECO:0000256" key="4">
    <source>
        <dbReference type="ARBA" id="ARBA00022692"/>
    </source>
</evidence>
<accession>A0ABY1RAU8</accession>
<evidence type="ECO:0000259" key="9">
    <source>
        <dbReference type="Pfam" id="PF12696"/>
    </source>
</evidence>
<keyword evidence="6 8" id="KW-0472">Membrane</keyword>
<feature type="transmembrane region" description="Helical" evidence="8">
    <location>
        <begin position="7"/>
        <end position="33"/>
    </location>
</feature>
<evidence type="ECO:0000256" key="3">
    <source>
        <dbReference type="ARBA" id="ARBA00022475"/>
    </source>
</evidence>
<name>A0ABY1RAU8_9MICO</name>
<proteinExistence type="inferred from homology"/>
<dbReference type="EMBL" id="FXWJ01000002">
    <property type="protein sequence ID" value="SMQ67003.1"/>
    <property type="molecule type" value="Genomic_DNA"/>
</dbReference>
<dbReference type="InterPro" id="IPR027417">
    <property type="entry name" value="P-loop_NTPase"/>
</dbReference>
<dbReference type="CDD" id="cd01127">
    <property type="entry name" value="TrwB_TraG_TraD_VirD4"/>
    <property type="match status" value="1"/>
</dbReference>
<dbReference type="Gene3D" id="3.40.50.300">
    <property type="entry name" value="P-loop containing nucleotide triphosphate hydrolases"/>
    <property type="match status" value="1"/>
</dbReference>
<dbReference type="RefSeq" id="WP_242664421.1">
    <property type="nucleotide sequence ID" value="NZ_FXWJ01000002.1"/>
</dbReference>
<dbReference type="InterPro" id="IPR003688">
    <property type="entry name" value="TraG/VirD4"/>
</dbReference>
<evidence type="ECO:0000256" key="7">
    <source>
        <dbReference type="SAM" id="MobiDB-lite"/>
    </source>
</evidence>
<keyword evidence="3" id="KW-1003">Cell membrane</keyword>
<protein>
    <submittedName>
        <fullName evidence="10">Type IV secretory system Conjugative DNA transfer</fullName>
    </submittedName>
</protein>
<feature type="compositionally biased region" description="Polar residues" evidence="7">
    <location>
        <begin position="498"/>
        <end position="516"/>
    </location>
</feature>
<dbReference type="InterPro" id="IPR032689">
    <property type="entry name" value="TraG-D_C"/>
</dbReference>
<feature type="region of interest" description="Disordered" evidence="7">
    <location>
        <begin position="572"/>
        <end position="592"/>
    </location>
</feature>
<dbReference type="InterPro" id="IPR051539">
    <property type="entry name" value="T4SS-coupling_protein"/>
</dbReference>
<keyword evidence="4 8" id="KW-0812">Transmembrane</keyword>
<dbReference type="SUPFAM" id="SSF52540">
    <property type="entry name" value="P-loop containing nucleoside triphosphate hydrolases"/>
    <property type="match status" value="1"/>
</dbReference>
<dbReference type="Pfam" id="PF12696">
    <property type="entry name" value="TraG-D_C"/>
    <property type="match status" value="1"/>
</dbReference>